<dbReference type="InterPro" id="IPR003115">
    <property type="entry name" value="ParB_N"/>
</dbReference>
<dbReference type="FunFam" id="1.10.10.2830:FF:000001">
    <property type="entry name" value="Chromosome partitioning protein ParB"/>
    <property type="match status" value="1"/>
</dbReference>
<dbReference type="Gene3D" id="3.90.1530.30">
    <property type="match status" value="1"/>
</dbReference>
<sequence length="294" mass="33667">MTTKKRGLGKGLSALLADKPSIDNLINEKDDQREGKIKYISLDNIKAKKDQPRKEFEKSSIKELSNSIKVHGVIQPILLRKKDDMYEIIAGERRFRASKLANLEEIPAIVLDAKDEEVAKLALIENIQREDLNPIEESIAYKNLMEDFNLKQDELAETIGKSRSYITNSLRLLNLDQRVIDYLYNGELTQGHGKVLLGIKDKKAQVELAKRIIETGLNVRSTEEEVKKVKQDKNISTKKKTSNKKDSYIVDLEEQLIRTLGTKVNLTLGDKKGKIEIEYYSDEDLQRIFEILTH</sequence>
<dbReference type="NCBIfam" id="TIGR00180">
    <property type="entry name" value="parB_part"/>
    <property type="match status" value="1"/>
</dbReference>
<dbReference type="Pfam" id="PF02195">
    <property type="entry name" value="ParB_N"/>
    <property type="match status" value="1"/>
</dbReference>
<keyword evidence="3" id="KW-0159">Chromosome partition</keyword>
<comment type="caution">
    <text evidence="6">The sequence shown here is derived from an EMBL/GenBank/DDBJ whole genome shotgun (WGS) entry which is preliminary data.</text>
</comment>
<dbReference type="InterPro" id="IPR050336">
    <property type="entry name" value="Chromosome_partition/occlusion"/>
</dbReference>
<protein>
    <submittedName>
        <fullName evidence="6">Putative chromosome-partitioning protein ParB</fullName>
    </submittedName>
</protein>
<dbReference type="SMART" id="SM00470">
    <property type="entry name" value="ParB"/>
    <property type="match status" value="1"/>
</dbReference>
<dbReference type="FunFam" id="3.90.1530.30:FF:000001">
    <property type="entry name" value="Chromosome partitioning protein ParB"/>
    <property type="match status" value="1"/>
</dbReference>
<dbReference type="SUPFAM" id="SSF110849">
    <property type="entry name" value="ParB/Sulfiredoxin"/>
    <property type="match status" value="1"/>
</dbReference>
<dbReference type="EMBL" id="LTDM01000020">
    <property type="protein sequence ID" value="OLS02708.1"/>
    <property type="molecule type" value="Genomic_DNA"/>
</dbReference>
<dbReference type="GO" id="GO:0045881">
    <property type="term" value="P:positive regulation of sporulation resulting in formation of a cellular spore"/>
    <property type="evidence" value="ECO:0007669"/>
    <property type="project" value="TreeGrafter"/>
</dbReference>
<proteinExistence type="inferred from homology"/>
<dbReference type="OrthoDB" id="9802051at2"/>
<gene>
    <name evidence="6" type="primary">parB</name>
    <name evidence="6" type="ORF">TICRE_12990</name>
</gene>
<dbReference type="SUPFAM" id="SSF109709">
    <property type="entry name" value="KorB DNA-binding domain-like"/>
    <property type="match status" value="1"/>
</dbReference>
<comment type="subcellular location">
    <subcellularLocation>
        <location evidence="1">Cytoplasm</location>
        <location evidence="1">Nucleoid</location>
    </subcellularLocation>
</comment>
<comment type="similarity">
    <text evidence="2">Belongs to the ParB family.</text>
</comment>
<evidence type="ECO:0000256" key="3">
    <source>
        <dbReference type="ARBA" id="ARBA00022829"/>
    </source>
</evidence>
<accession>A0A1U7M690</accession>
<evidence type="ECO:0000259" key="5">
    <source>
        <dbReference type="SMART" id="SM00470"/>
    </source>
</evidence>
<dbReference type="InterPro" id="IPR004437">
    <property type="entry name" value="ParB/RepB/Spo0J"/>
</dbReference>
<evidence type="ECO:0000256" key="4">
    <source>
        <dbReference type="ARBA" id="ARBA00023125"/>
    </source>
</evidence>
<dbReference type="GO" id="GO:0007059">
    <property type="term" value="P:chromosome segregation"/>
    <property type="evidence" value="ECO:0007669"/>
    <property type="project" value="UniProtKB-KW"/>
</dbReference>
<keyword evidence="7" id="KW-1185">Reference proteome</keyword>
<evidence type="ECO:0000256" key="1">
    <source>
        <dbReference type="ARBA" id="ARBA00004453"/>
    </source>
</evidence>
<organism evidence="6 7">
    <name type="scientific">Tissierella creatinophila DSM 6911</name>
    <dbReference type="NCBI Taxonomy" id="1123403"/>
    <lineage>
        <taxon>Bacteria</taxon>
        <taxon>Bacillati</taxon>
        <taxon>Bacillota</taxon>
        <taxon>Tissierellia</taxon>
        <taxon>Tissierellales</taxon>
        <taxon>Tissierellaceae</taxon>
        <taxon>Tissierella</taxon>
    </lineage>
</organism>
<dbReference type="PANTHER" id="PTHR33375">
    <property type="entry name" value="CHROMOSOME-PARTITIONING PROTEIN PARB-RELATED"/>
    <property type="match status" value="1"/>
</dbReference>
<dbReference type="AlphaFoldDB" id="A0A1U7M690"/>
<dbReference type="InterPro" id="IPR036086">
    <property type="entry name" value="ParB/Sulfiredoxin_sf"/>
</dbReference>
<reference evidence="6 7" key="1">
    <citation type="submission" date="2016-02" db="EMBL/GenBank/DDBJ databases">
        <title>Genome sequence of Tissierella creatinophila DSM 6911.</title>
        <authorList>
            <person name="Poehlein A."/>
            <person name="Daniel R."/>
        </authorList>
    </citation>
    <scope>NUCLEOTIDE SEQUENCE [LARGE SCALE GENOMIC DNA]</scope>
    <source>
        <strain evidence="6 7">DSM 6911</strain>
    </source>
</reference>
<evidence type="ECO:0000256" key="2">
    <source>
        <dbReference type="ARBA" id="ARBA00006295"/>
    </source>
</evidence>
<evidence type="ECO:0000313" key="6">
    <source>
        <dbReference type="EMBL" id="OLS02708.1"/>
    </source>
</evidence>
<dbReference type="GO" id="GO:0003677">
    <property type="term" value="F:DNA binding"/>
    <property type="evidence" value="ECO:0007669"/>
    <property type="project" value="UniProtKB-KW"/>
</dbReference>
<dbReference type="Pfam" id="PF17762">
    <property type="entry name" value="HTH_ParB"/>
    <property type="match status" value="1"/>
</dbReference>
<dbReference type="Pfam" id="PF23552">
    <property type="entry name" value="ParB_C"/>
    <property type="match status" value="1"/>
</dbReference>
<feature type="domain" description="ParB-like N-terminal" evidence="5">
    <location>
        <begin position="38"/>
        <end position="127"/>
    </location>
</feature>
<dbReference type="GO" id="GO:0005694">
    <property type="term" value="C:chromosome"/>
    <property type="evidence" value="ECO:0007669"/>
    <property type="project" value="TreeGrafter"/>
</dbReference>
<dbReference type="CDD" id="cd16393">
    <property type="entry name" value="SPO0J_N"/>
    <property type="match status" value="1"/>
</dbReference>
<dbReference type="GO" id="GO:0009295">
    <property type="term" value="C:nucleoid"/>
    <property type="evidence" value="ECO:0007669"/>
    <property type="project" value="UniProtKB-SubCell"/>
</dbReference>
<dbReference type="Proteomes" id="UP000186112">
    <property type="component" value="Unassembled WGS sequence"/>
</dbReference>
<dbReference type="PANTHER" id="PTHR33375:SF1">
    <property type="entry name" value="CHROMOSOME-PARTITIONING PROTEIN PARB-RELATED"/>
    <property type="match status" value="1"/>
</dbReference>
<dbReference type="InterPro" id="IPR041468">
    <property type="entry name" value="HTH_ParB/Spo0J"/>
</dbReference>
<evidence type="ECO:0000313" key="7">
    <source>
        <dbReference type="Proteomes" id="UP000186112"/>
    </source>
</evidence>
<name>A0A1U7M690_TISCR</name>
<dbReference type="Gene3D" id="1.10.10.2830">
    <property type="match status" value="1"/>
</dbReference>
<dbReference type="InterPro" id="IPR057240">
    <property type="entry name" value="ParB_dimer_C"/>
</dbReference>
<keyword evidence="4" id="KW-0238">DNA-binding</keyword>
<dbReference type="RefSeq" id="WP_075726307.1">
    <property type="nucleotide sequence ID" value="NZ_LTDM01000020.1"/>
</dbReference>